<dbReference type="OrthoDB" id="5908298at2"/>
<dbReference type="InterPro" id="IPR024406">
    <property type="entry name" value="TAC-10"/>
</dbReference>
<dbReference type="STRING" id="349521.HCH_06777"/>
<proteinExistence type="predicted"/>
<evidence type="ECO:0000313" key="1">
    <source>
        <dbReference type="EMBL" id="ABC33401.1"/>
    </source>
</evidence>
<dbReference type="eggNOG" id="ENOG50334UR">
    <property type="taxonomic scope" value="Bacteria"/>
</dbReference>
<reference evidence="1 2" key="1">
    <citation type="journal article" date="2005" name="Nucleic Acids Res.">
        <title>Genomic blueprint of Hahella chejuensis, a marine microbe producing an algicidal agent.</title>
        <authorList>
            <person name="Jeong H."/>
            <person name="Yim J.H."/>
            <person name="Lee C."/>
            <person name="Choi S.-H."/>
            <person name="Park Y.K."/>
            <person name="Yoon S.H."/>
            <person name="Hur C.-G."/>
            <person name="Kang H.-Y."/>
            <person name="Kim D."/>
            <person name="Lee H.H."/>
            <person name="Park K.H."/>
            <person name="Park S.-H."/>
            <person name="Park H.-S."/>
            <person name="Lee H.K."/>
            <person name="Oh T.K."/>
            <person name="Kim J.F."/>
        </authorList>
    </citation>
    <scope>NUCLEOTIDE SEQUENCE [LARGE SCALE GENOMIC DNA]</scope>
    <source>
        <strain evidence="1 2">KCTC 2396</strain>
    </source>
</reference>
<protein>
    <submittedName>
        <fullName evidence="1">Probable phage protein</fullName>
    </submittedName>
</protein>
<dbReference type="Proteomes" id="UP000000238">
    <property type="component" value="Chromosome"/>
</dbReference>
<dbReference type="HOGENOM" id="CLU_174725_0_0_6"/>
<keyword evidence="2" id="KW-1185">Reference proteome</keyword>
<dbReference type="KEGG" id="hch:HCH_06777"/>
<evidence type="ECO:0000313" key="2">
    <source>
        <dbReference type="Proteomes" id="UP000000238"/>
    </source>
</evidence>
<organism evidence="1 2">
    <name type="scientific">Hahella chejuensis (strain KCTC 2396)</name>
    <dbReference type="NCBI Taxonomy" id="349521"/>
    <lineage>
        <taxon>Bacteria</taxon>
        <taxon>Pseudomonadati</taxon>
        <taxon>Pseudomonadota</taxon>
        <taxon>Gammaproteobacteria</taxon>
        <taxon>Oceanospirillales</taxon>
        <taxon>Hahellaceae</taxon>
        <taxon>Hahella</taxon>
    </lineage>
</organism>
<name>Q2S7H3_HAHCH</name>
<sequence>MSNPTTQMIDVTAAGQDFSFNVTREAYNKYVNAVTPTNKVAPSHNFLVGTVAQEQRDALVKLIRETPGAEVQLAGAVLEEYTPDLGIVAKKRSA</sequence>
<dbReference type="Pfam" id="PF10963">
    <property type="entry name" value="Phage_TAC_10"/>
    <property type="match status" value="1"/>
</dbReference>
<dbReference type="RefSeq" id="WP_011400451.1">
    <property type="nucleotide sequence ID" value="NC_007645.1"/>
</dbReference>
<accession>Q2S7H3</accession>
<dbReference type="EMBL" id="CP000155">
    <property type="protein sequence ID" value="ABC33401.1"/>
    <property type="molecule type" value="Genomic_DNA"/>
</dbReference>
<dbReference type="AlphaFoldDB" id="Q2S7H3"/>
<gene>
    <name evidence="1" type="ordered locus">HCH_06777</name>
</gene>